<organism evidence="2 3">
    <name type="scientific">Rhizopus oryzae</name>
    <name type="common">Mucormycosis agent</name>
    <name type="synonym">Rhizopus arrhizus var. delemar</name>
    <dbReference type="NCBI Taxonomy" id="64495"/>
    <lineage>
        <taxon>Eukaryota</taxon>
        <taxon>Fungi</taxon>
        <taxon>Fungi incertae sedis</taxon>
        <taxon>Mucoromycota</taxon>
        <taxon>Mucoromycotina</taxon>
        <taxon>Mucoromycetes</taxon>
        <taxon>Mucorales</taxon>
        <taxon>Mucorineae</taxon>
        <taxon>Rhizopodaceae</taxon>
        <taxon>Rhizopus</taxon>
    </lineage>
</organism>
<comment type="caution">
    <text evidence="2">The sequence shown here is derived from an EMBL/GenBank/DDBJ whole genome shotgun (WGS) entry which is preliminary data.</text>
</comment>
<proteinExistence type="predicted"/>
<keyword evidence="3" id="KW-1185">Reference proteome</keyword>
<protein>
    <recommendedName>
        <fullName evidence="1">Tc1-like transposase DDE domain-containing protein</fullName>
    </recommendedName>
</protein>
<dbReference type="GO" id="GO:0003676">
    <property type="term" value="F:nucleic acid binding"/>
    <property type="evidence" value="ECO:0007669"/>
    <property type="project" value="InterPro"/>
</dbReference>
<dbReference type="AlphaFoldDB" id="A0A9P7BN01"/>
<sequence>MKHMHDKLSGKWVLKSGVVVEDAIYNEAKDYSVEHPFHSYVLHVNDSKLTYMFKPEEIKEIEEESGKADLMKALPESLANMLMNLEGKNDFDSIDKAFQGIPCNRRQQPEEYWCRESVLNYLNLFIDKDSVSSFPTEQDLLQDIYGFIKEIDDESSSDEMDLEYAAKEYGEVIMLADAFTTTIDDNDTINNEIIMKDSLATVSEKKAPSIKYKKYGKDQVKRFFELMTEEGYTVPKAAEIAGIPRSTANELKKVWNDSDGSVYPKGCVKRESKKNPDKLKGNTKLEDKHAFFLIELIDKNPNITVMEAKEDLFSKFSDLLITASGKATGVDYMANCIFMDESGFNAHQIRKHAWSRIGEPAVVTVPPQKGVNMSIIGCIASWGITNFCKVEPLKSSDTALIQKEFLQPEKKRKRKVNTEEDSKPKVKKGTTAYHVVKFIEVTMEILDKQNKKGVFIVIDNCRIHHSDFVIEAINKRDYKPLFLPP</sequence>
<dbReference type="Gene3D" id="3.30.420.10">
    <property type="entry name" value="Ribonuclease H-like superfamily/Ribonuclease H"/>
    <property type="match status" value="1"/>
</dbReference>
<evidence type="ECO:0000259" key="1">
    <source>
        <dbReference type="Pfam" id="PF13358"/>
    </source>
</evidence>
<dbReference type="InterPro" id="IPR038717">
    <property type="entry name" value="Tc1-like_DDE_dom"/>
</dbReference>
<feature type="domain" description="Tc1-like transposase DDE" evidence="1">
    <location>
        <begin position="337"/>
        <end position="397"/>
    </location>
</feature>
<gene>
    <name evidence="2" type="ORF">G6F64_010142</name>
</gene>
<evidence type="ECO:0000313" key="3">
    <source>
        <dbReference type="Proteomes" id="UP000716291"/>
    </source>
</evidence>
<dbReference type="EMBL" id="JAANQT010002017">
    <property type="protein sequence ID" value="KAG1303354.1"/>
    <property type="molecule type" value="Genomic_DNA"/>
</dbReference>
<name>A0A9P7BN01_RHIOR</name>
<reference evidence="2" key="1">
    <citation type="journal article" date="2020" name="Microb. Genom.">
        <title>Genetic diversity of clinical and environmental Mucorales isolates obtained from an investigation of mucormycosis cases among solid organ transplant recipients.</title>
        <authorList>
            <person name="Nguyen M.H."/>
            <person name="Kaul D."/>
            <person name="Muto C."/>
            <person name="Cheng S.J."/>
            <person name="Richter R.A."/>
            <person name="Bruno V.M."/>
            <person name="Liu G."/>
            <person name="Beyhan S."/>
            <person name="Sundermann A.J."/>
            <person name="Mounaud S."/>
            <person name="Pasculle A.W."/>
            <person name="Nierman W.C."/>
            <person name="Driscoll E."/>
            <person name="Cumbie R."/>
            <person name="Clancy C.J."/>
            <person name="Dupont C.L."/>
        </authorList>
    </citation>
    <scope>NUCLEOTIDE SEQUENCE</scope>
    <source>
        <strain evidence="2">GL11</strain>
    </source>
</reference>
<dbReference type="Proteomes" id="UP000716291">
    <property type="component" value="Unassembled WGS sequence"/>
</dbReference>
<evidence type="ECO:0000313" key="2">
    <source>
        <dbReference type="EMBL" id="KAG1303354.1"/>
    </source>
</evidence>
<dbReference type="InterPro" id="IPR036397">
    <property type="entry name" value="RNaseH_sf"/>
</dbReference>
<accession>A0A9P7BN01</accession>
<dbReference type="Pfam" id="PF13358">
    <property type="entry name" value="DDE_3"/>
    <property type="match status" value="1"/>
</dbReference>